<dbReference type="EMBL" id="FRAR01000018">
    <property type="protein sequence ID" value="SHK60491.1"/>
    <property type="molecule type" value="Genomic_DNA"/>
</dbReference>
<keyword evidence="5" id="KW-1185">Reference proteome</keyword>
<dbReference type="CDD" id="cd22359">
    <property type="entry name" value="SfsA-like_bacterial"/>
    <property type="match status" value="1"/>
</dbReference>
<evidence type="ECO:0000259" key="3">
    <source>
        <dbReference type="Pfam" id="PF17746"/>
    </source>
</evidence>
<gene>
    <name evidence="1" type="primary">sfsA</name>
    <name evidence="4" type="ORF">SAMN02745123_02437</name>
</gene>
<evidence type="ECO:0000256" key="1">
    <source>
        <dbReference type="HAMAP-Rule" id="MF_00095"/>
    </source>
</evidence>
<dbReference type="Pfam" id="PF03749">
    <property type="entry name" value="SfsA"/>
    <property type="match status" value="1"/>
</dbReference>
<proteinExistence type="inferred from homology"/>
<dbReference type="Gene3D" id="2.40.50.580">
    <property type="match status" value="1"/>
</dbReference>
<dbReference type="Proteomes" id="UP000183997">
    <property type="component" value="Unassembled WGS sequence"/>
</dbReference>
<dbReference type="AlphaFoldDB" id="A0A1M6TU68"/>
<dbReference type="InterPro" id="IPR005224">
    <property type="entry name" value="SfsA"/>
</dbReference>
<comment type="similarity">
    <text evidence="1">Belongs to the SfsA family.</text>
</comment>
<feature type="domain" description="SfsA N-terminal OB" evidence="3">
    <location>
        <begin position="32"/>
        <end position="96"/>
    </location>
</feature>
<dbReference type="GO" id="GO:0003677">
    <property type="term" value="F:DNA binding"/>
    <property type="evidence" value="ECO:0007669"/>
    <property type="project" value="InterPro"/>
</dbReference>
<evidence type="ECO:0000259" key="2">
    <source>
        <dbReference type="Pfam" id="PF03749"/>
    </source>
</evidence>
<dbReference type="HAMAP" id="MF_00095">
    <property type="entry name" value="SfsA"/>
    <property type="match status" value="1"/>
</dbReference>
<sequence>MYVLETGNLSGLPNKAREITISLPELSEATFIERKNRFVGLVQVAGEIYPAHVPSSGRMKELLFPGNTVYVSPMPEGMRTKYRIHLAHYGKTLVSVDSLLPNRLLYKVLAEHALEEFSDYQEIKKEVGFGDSRFDLYLKGDCGRCLIEIKSVTLVDDGLAKFPDAPSTRGTKHLLELCKAVEEGLRAAVIFVVQRNDAKIFSPNHVTDPNFTKALHQAAACGVEIFAITCQITKNTVGLQEYLPMQIGS</sequence>
<dbReference type="STRING" id="1121421.SAMN02745123_02437"/>
<evidence type="ECO:0000313" key="4">
    <source>
        <dbReference type="EMBL" id="SHK60491.1"/>
    </source>
</evidence>
<dbReference type="PANTHER" id="PTHR30545">
    <property type="entry name" value="SUGAR FERMENTATION STIMULATION PROTEIN A"/>
    <property type="match status" value="1"/>
</dbReference>
<evidence type="ECO:0000313" key="5">
    <source>
        <dbReference type="Proteomes" id="UP000183997"/>
    </source>
</evidence>
<dbReference type="Pfam" id="PF17746">
    <property type="entry name" value="SfsA_N"/>
    <property type="match status" value="1"/>
</dbReference>
<dbReference type="Gene3D" id="3.40.1350.60">
    <property type="match status" value="1"/>
</dbReference>
<organism evidence="4 5">
    <name type="scientific">Desulforamulus aeronauticus DSM 10349</name>
    <dbReference type="NCBI Taxonomy" id="1121421"/>
    <lineage>
        <taxon>Bacteria</taxon>
        <taxon>Bacillati</taxon>
        <taxon>Bacillota</taxon>
        <taxon>Clostridia</taxon>
        <taxon>Eubacteriales</taxon>
        <taxon>Peptococcaceae</taxon>
        <taxon>Desulforamulus</taxon>
    </lineage>
</organism>
<protein>
    <recommendedName>
        <fullName evidence="1">Sugar fermentation stimulation protein homolog</fullName>
    </recommendedName>
</protein>
<accession>A0A1M6TU68</accession>
<dbReference type="InterPro" id="IPR040452">
    <property type="entry name" value="SfsA_C"/>
</dbReference>
<feature type="domain" description="Sugar fermentation stimulation protein C-terminal" evidence="2">
    <location>
        <begin position="100"/>
        <end position="235"/>
    </location>
</feature>
<dbReference type="InterPro" id="IPR041465">
    <property type="entry name" value="SfsA_N"/>
</dbReference>
<dbReference type="NCBIfam" id="TIGR00230">
    <property type="entry name" value="sfsA"/>
    <property type="match status" value="1"/>
</dbReference>
<reference evidence="5" key="1">
    <citation type="submission" date="2016-11" db="EMBL/GenBank/DDBJ databases">
        <authorList>
            <person name="Varghese N."/>
            <person name="Submissions S."/>
        </authorList>
    </citation>
    <scope>NUCLEOTIDE SEQUENCE [LARGE SCALE GENOMIC DNA]</scope>
    <source>
        <strain evidence="5">DSM 10349</strain>
    </source>
</reference>
<dbReference type="PANTHER" id="PTHR30545:SF2">
    <property type="entry name" value="SUGAR FERMENTATION STIMULATION PROTEIN A"/>
    <property type="match status" value="1"/>
</dbReference>
<name>A0A1M6TU68_9FIRM</name>